<dbReference type="SFLD" id="SFLDG01131">
    <property type="entry name" value="C1.5.2:_MDP_Like"/>
    <property type="match status" value="1"/>
</dbReference>
<dbReference type="InterPro" id="IPR010036">
    <property type="entry name" value="MDP_1_eu_arc"/>
</dbReference>
<dbReference type="Pfam" id="PF12689">
    <property type="entry name" value="Acid_PPase"/>
    <property type="match status" value="1"/>
</dbReference>
<dbReference type="PANTHER" id="PTHR17901">
    <property type="entry name" value="MAGNESIUM-DEPENDENT PHOSPHATASE 1 MDP1"/>
    <property type="match status" value="1"/>
</dbReference>
<dbReference type="InterPro" id="IPR036412">
    <property type="entry name" value="HAD-like_sf"/>
</dbReference>
<proteinExistence type="predicted"/>
<dbReference type="OrthoDB" id="2865258at2759"/>
<evidence type="ECO:0008006" key="3">
    <source>
        <dbReference type="Google" id="ProtNLM"/>
    </source>
</evidence>
<name>A0A653C261_CALMS</name>
<sequence length="164" mass="19137">MSASTKQLKLIVFDLDYTLWPYWADTHIKGPFERSSNGHIVDSLGSKVQCYPEVPETLKYLHEKGYPFAVASRCTDNKGCRTLLNLFGWDQYFKYLEIYPGRKFKHFNRIKEASGVDYSEMIFFDDEHRNIDDMTSIGVHSVFVPEGLTKKLVQDSIDKFYQNK</sequence>
<dbReference type="Proteomes" id="UP000410492">
    <property type="component" value="Unassembled WGS sequence"/>
</dbReference>
<reference evidence="1 2" key="1">
    <citation type="submission" date="2019-01" db="EMBL/GenBank/DDBJ databases">
        <authorList>
            <person name="Sayadi A."/>
        </authorList>
    </citation>
    <scope>NUCLEOTIDE SEQUENCE [LARGE SCALE GENOMIC DNA]</scope>
</reference>
<dbReference type="InterPro" id="IPR010033">
    <property type="entry name" value="HAD_SF_ppase_IIIC"/>
</dbReference>
<dbReference type="PANTHER" id="PTHR17901:SF14">
    <property type="entry name" value="MAGNESIUM-DEPENDENT PHOSPHATASE 1"/>
    <property type="match status" value="1"/>
</dbReference>
<keyword evidence="2" id="KW-1185">Reference proteome</keyword>
<dbReference type="NCBIfam" id="TIGR01685">
    <property type="entry name" value="MDP-1"/>
    <property type="match status" value="1"/>
</dbReference>
<gene>
    <name evidence="1" type="ORF">CALMAC_LOCUS5362</name>
</gene>
<evidence type="ECO:0000313" key="2">
    <source>
        <dbReference type="Proteomes" id="UP000410492"/>
    </source>
</evidence>
<dbReference type="SFLD" id="SFLDS00003">
    <property type="entry name" value="Haloacid_Dehalogenase"/>
    <property type="match status" value="1"/>
</dbReference>
<protein>
    <recommendedName>
        <fullName evidence="3">Magnesium-dependent phosphatase 1</fullName>
    </recommendedName>
</protein>
<evidence type="ECO:0000313" key="1">
    <source>
        <dbReference type="EMBL" id="VEN41593.1"/>
    </source>
</evidence>
<organism evidence="1 2">
    <name type="scientific">Callosobruchus maculatus</name>
    <name type="common">Southern cowpea weevil</name>
    <name type="synonym">Pulse bruchid</name>
    <dbReference type="NCBI Taxonomy" id="64391"/>
    <lineage>
        <taxon>Eukaryota</taxon>
        <taxon>Metazoa</taxon>
        <taxon>Ecdysozoa</taxon>
        <taxon>Arthropoda</taxon>
        <taxon>Hexapoda</taxon>
        <taxon>Insecta</taxon>
        <taxon>Pterygota</taxon>
        <taxon>Neoptera</taxon>
        <taxon>Endopterygota</taxon>
        <taxon>Coleoptera</taxon>
        <taxon>Polyphaga</taxon>
        <taxon>Cucujiformia</taxon>
        <taxon>Chrysomeloidea</taxon>
        <taxon>Chrysomelidae</taxon>
        <taxon>Bruchinae</taxon>
        <taxon>Bruchini</taxon>
        <taxon>Callosobruchus</taxon>
    </lineage>
</organism>
<dbReference type="SFLD" id="SFLDG01129">
    <property type="entry name" value="C1.5:_HAD__Beta-PGM__Phosphata"/>
    <property type="match status" value="1"/>
</dbReference>
<dbReference type="SUPFAM" id="SSF56784">
    <property type="entry name" value="HAD-like"/>
    <property type="match status" value="1"/>
</dbReference>
<dbReference type="NCBIfam" id="TIGR01681">
    <property type="entry name" value="HAD-SF-IIIC"/>
    <property type="match status" value="1"/>
</dbReference>
<dbReference type="GO" id="GO:0003993">
    <property type="term" value="F:acid phosphatase activity"/>
    <property type="evidence" value="ECO:0007669"/>
    <property type="project" value="TreeGrafter"/>
</dbReference>
<accession>A0A653C261</accession>
<dbReference type="EMBL" id="CAACVG010006777">
    <property type="protein sequence ID" value="VEN41593.1"/>
    <property type="molecule type" value="Genomic_DNA"/>
</dbReference>
<dbReference type="Gene3D" id="3.40.50.1000">
    <property type="entry name" value="HAD superfamily/HAD-like"/>
    <property type="match status" value="1"/>
</dbReference>
<dbReference type="AlphaFoldDB" id="A0A653C261"/>
<dbReference type="InterPro" id="IPR023214">
    <property type="entry name" value="HAD_sf"/>
</dbReference>